<dbReference type="AlphaFoldDB" id="A0A917JAJ3"/>
<accession>A0A917JAJ3</accession>
<reference evidence="1" key="2">
    <citation type="submission" date="2020-09" db="EMBL/GenBank/DDBJ databases">
        <authorList>
            <person name="Sun Q."/>
            <person name="Sedlacek I."/>
        </authorList>
    </citation>
    <scope>NUCLEOTIDE SEQUENCE</scope>
    <source>
        <strain evidence="1">CCM 8711</strain>
    </source>
</reference>
<comment type="caution">
    <text evidence="1">The sequence shown here is derived from an EMBL/GenBank/DDBJ whole genome shotgun (WGS) entry which is preliminary data.</text>
</comment>
<reference evidence="1" key="1">
    <citation type="journal article" date="2014" name="Int. J. Syst. Evol. Microbiol.">
        <title>Complete genome sequence of Corynebacterium casei LMG S-19264T (=DSM 44701T), isolated from a smear-ripened cheese.</title>
        <authorList>
            <consortium name="US DOE Joint Genome Institute (JGI-PGF)"/>
            <person name="Walter F."/>
            <person name="Albersmeier A."/>
            <person name="Kalinowski J."/>
            <person name="Ruckert C."/>
        </authorList>
    </citation>
    <scope>NUCLEOTIDE SEQUENCE</scope>
    <source>
        <strain evidence="1">CCM 8711</strain>
    </source>
</reference>
<gene>
    <name evidence="1" type="ORF">GCM10011425_21220</name>
</gene>
<organism evidence="1 2">
    <name type="scientific">Mucilaginibacter galii</name>
    <dbReference type="NCBI Taxonomy" id="2005073"/>
    <lineage>
        <taxon>Bacteria</taxon>
        <taxon>Pseudomonadati</taxon>
        <taxon>Bacteroidota</taxon>
        <taxon>Sphingobacteriia</taxon>
        <taxon>Sphingobacteriales</taxon>
        <taxon>Sphingobacteriaceae</taxon>
        <taxon>Mucilaginibacter</taxon>
    </lineage>
</organism>
<dbReference type="Proteomes" id="UP000662074">
    <property type="component" value="Unassembled WGS sequence"/>
</dbReference>
<protein>
    <submittedName>
        <fullName evidence="1">Uncharacterized protein</fullName>
    </submittedName>
</protein>
<name>A0A917JAJ3_9SPHI</name>
<sequence>MSLNHFLKRLLIFSLIAFPLVSAQSLLSYYTHGYEKEVNGREVYVSLKKSKIRKKVRVLIIGDSVGKQLYDNDTYNDDIFSLTTNQAISMAGQYILVKNFIERNIDQLPKTIILIITPGSFGNNLDQVFTFQYFLKPFYKKNYIINYNQATLSQIHKVPFYYLSQLPCILNTNWSPEYPKNNGQHAYKLLSPISNDYLFKIKELCARYSIVLDIKCPPIKKANTKEIQNYKRALFEFRKVGLEAQMKIYFNGIVFKPDSLYQDPIHFKKQFIPKDYLNLL</sequence>
<evidence type="ECO:0000313" key="2">
    <source>
        <dbReference type="Proteomes" id="UP000662074"/>
    </source>
</evidence>
<evidence type="ECO:0000313" key="1">
    <source>
        <dbReference type="EMBL" id="GGI50910.1"/>
    </source>
</evidence>
<keyword evidence="2" id="KW-1185">Reference proteome</keyword>
<dbReference type="RefSeq" id="WP_188416490.1">
    <property type="nucleotide sequence ID" value="NZ_BMDO01000005.1"/>
</dbReference>
<dbReference type="EMBL" id="BMDO01000005">
    <property type="protein sequence ID" value="GGI50910.1"/>
    <property type="molecule type" value="Genomic_DNA"/>
</dbReference>
<proteinExistence type="predicted"/>